<dbReference type="PANTHER" id="PTHR10492:SF57">
    <property type="entry name" value="ATP-DEPENDENT DNA HELICASE"/>
    <property type="match status" value="1"/>
</dbReference>
<dbReference type="GO" id="GO:0006310">
    <property type="term" value="P:DNA recombination"/>
    <property type="evidence" value="ECO:0007669"/>
    <property type="project" value="UniProtKB-KW"/>
</dbReference>
<reference evidence="3" key="1">
    <citation type="submission" date="2015-07" db="EMBL/GenBank/DDBJ databases">
        <title>MeaNS - Measles Nucleotide Surveillance Program.</title>
        <authorList>
            <person name="Tran T."/>
            <person name="Druce J."/>
        </authorList>
    </citation>
    <scope>NUCLEOTIDE SEQUENCE</scope>
    <source>
        <strain evidence="3">UCB-OBI-ISO-001</strain>
        <tissue evidence="3">Gonad</tissue>
    </source>
</reference>
<evidence type="ECO:0000259" key="2">
    <source>
        <dbReference type="Pfam" id="PF05970"/>
    </source>
</evidence>
<keyword evidence="1" id="KW-0067">ATP-binding</keyword>
<dbReference type="PANTHER" id="PTHR10492">
    <property type="match status" value="1"/>
</dbReference>
<evidence type="ECO:0000313" key="3">
    <source>
        <dbReference type="EMBL" id="KOF91212.1"/>
    </source>
</evidence>
<gene>
    <name evidence="3" type="ORF">OCBIM_22009419mg</name>
</gene>
<dbReference type="InterPro" id="IPR027417">
    <property type="entry name" value="P-loop_NTPase"/>
</dbReference>
<dbReference type="GO" id="GO:0006281">
    <property type="term" value="P:DNA repair"/>
    <property type="evidence" value="ECO:0007669"/>
    <property type="project" value="UniProtKB-KW"/>
</dbReference>
<keyword evidence="1" id="KW-0547">Nucleotide-binding</keyword>
<evidence type="ECO:0000256" key="1">
    <source>
        <dbReference type="RuleBase" id="RU363044"/>
    </source>
</evidence>
<comment type="catalytic activity">
    <reaction evidence="1">
        <text>ATP + H2O = ADP + phosphate + H(+)</text>
        <dbReference type="Rhea" id="RHEA:13065"/>
        <dbReference type="ChEBI" id="CHEBI:15377"/>
        <dbReference type="ChEBI" id="CHEBI:15378"/>
        <dbReference type="ChEBI" id="CHEBI:30616"/>
        <dbReference type="ChEBI" id="CHEBI:43474"/>
        <dbReference type="ChEBI" id="CHEBI:456216"/>
        <dbReference type="EC" id="5.6.2.3"/>
    </reaction>
</comment>
<dbReference type="InterPro" id="IPR010285">
    <property type="entry name" value="DNA_helicase_pif1-like_DEAD"/>
</dbReference>
<organism evidence="3">
    <name type="scientific">Octopus bimaculoides</name>
    <name type="common">California two-spotted octopus</name>
    <dbReference type="NCBI Taxonomy" id="37653"/>
    <lineage>
        <taxon>Eukaryota</taxon>
        <taxon>Metazoa</taxon>
        <taxon>Spiralia</taxon>
        <taxon>Lophotrochozoa</taxon>
        <taxon>Mollusca</taxon>
        <taxon>Cephalopoda</taxon>
        <taxon>Coleoidea</taxon>
        <taxon>Octopodiformes</taxon>
        <taxon>Octopoda</taxon>
        <taxon>Incirrata</taxon>
        <taxon>Octopodidae</taxon>
        <taxon>Octopus</taxon>
    </lineage>
</organism>
<dbReference type="AlphaFoldDB" id="A0A0L8HPR9"/>
<dbReference type="GO" id="GO:0000723">
    <property type="term" value="P:telomere maintenance"/>
    <property type="evidence" value="ECO:0007669"/>
    <property type="project" value="InterPro"/>
</dbReference>
<proteinExistence type="inferred from homology"/>
<comment type="cofactor">
    <cofactor evidence="1">
        <name>Mg(2+)</name>
        <dbReference type="ChEBI" id="CHEBI:18420"/>
    </cofactor>
</comment>
<protein>
    <recommendedName>
        <fullName evidence="1">ATP-dependent DNA helicase</fullName>
        <ecNumber evidence="1">5.6.2.3</ecNumber>
    </recommendedName>
</protein>
<feature type="domain" description="DNA helicase Pif1-like DEAD-box helicase" evidence="2">
    <location>
        <begin position="55"/>
        <end position="187"/>
    </location>
</feature>
<keyword evidence="1" id="KW-0234">DNA repair</keyword>
<keyword evidence="1" id="KW-0378">Hydrolase</keyword>
<dbReference type="GO" id="GO:0043139">
    <property type="term" value="F:5'-3' DNA helicase activity"/>
    <property type="evidence" value="ECO:0007669"/>
    <property type="project" value="UniProtKB-EC"/>
</dbReference>
<dbReference type="EMBL" id="KQ417591">
    <property type="protein sequence ID" value="KOF91212.1"/>
    <property type="molecule type" value="Genomic_DNA"/>
</dbReference>
<keyword evidence="1" id="KW-0227">DNA damage</keyword>
<dbReference type="EC" id="5.6.2.3" evidence="1"/>
<name>A0A0L8HPR9_OCTBM</name>
<sequence length="299" mass="33387">MSFKLQCLPKVPCSGTVPGTLWMGRISILFREKIGSCELSCSSLPSVRQCFQPLDLAASEMPTCNISKSSDQGQILKRYHLIVWDECTMAHKGTLEALDRALKDIRDCQALMGGVTLLLSCDFRQTLPVIPKGTRADEVQACLESSAPWHHVTILSLTTITRAQLHGYQMSAKFAQNILTLSDGKVPLDAAGEMEVWPFSSVVNSVDELKQKVFPSFTENYQNHNWLCERAILAPKNVTVKRINQQLMHSLPGTLHTYKSVDTIPDKNEMVNYPPEFLNSLELPGLRPHILALKVRTPI</sequence>
<dbReference type="GO" id="GO:0005524">
    <property type="term" value="F:ATP binding"/>
    <property type="evidence" value="ECO:0007669"/>
    <property type="project" value="UniProtKB-KW"/>
</dbReference>
<comment type="similarity">
    <text evidence="1">Belongs to the helicase family.</text>
</comment>
<dbReference type="Gene3D" id="3.40.50.300">
    <property type="entry name" value="P-loop containing nucleotide triphosphate hydrolases"/>
    <property type="match status" value="1"/>
</dbReference>
<dbReference type="SUPFAM" id="SSF52540">
    <property type="entry name" value="P-loop containing nucleoside triphosphate hydrolases"/>
    <property type="match status" value="1"/>
</dbReference>
<dbReference type="Pfam" id="PF05970">
    <property type="entry name" value="PIF1"/>
    <property type="match status" value="1"/>
</dbReference>
<accession>A0A0L8HPR9</accession>
<dbReference type="OrthoDB" id="272985at2759"/>
<keyword evidence="1" id="KW-0347">Helicase</keyword>
<dbReference type="GO" id="GO:0016887">
    <property type="term" value="F:ATP hydrolysis activity"/>
    <property type="evidence" value="ECO:0007669"/>
    <property type="project" value="RHEA"/>
</dbReference>
<keyword evidence="1" id="KW-0233">DNA recombination</keyword>